<protein>
    <submittedName>
        <fullName evidence="2">Uncharacterized protein</fullName>
    </submittedName>
</protein>
<organism evidence="2 3">
    <name type="scientific">Pleurodeles waltl</name>
    <name type="common">Iberian ribbed newt</name>
    <dbReference type="NCBI Taxonomy" id="8319"/>
    <lineage>
        <taxon>Eukaryota</taxon>
        <taxon>Metazoa</taxon>
        <taxon>Chordata</taxon>
        <taxon>Craniata</taxon>
        <taxon>Vertebrata</taxon>
        <taxon>Euteleostomi</taxon>
        <taxon>Amphibia</taxon>
        <taxon>Batrachia</taxon>
        <taxon>Caudata</taxon>
        <taxon>Salamandroidea</taxon>
        <taxon>Salamandridae</taxon>
        <taxon>Pleurodelinae</taxon>
        <taxon>Pleurodeles</taxon>
    </lineage>
</organism>
<name>A0AAV7NUB4_PLEWA</name>
<gene>
    <name evidence="2" type="ORF">NDU88_006158</name>
</gene>
<feature type="region of interest" description="Disordered" evidence="1">
    <location>
        <begin position="55"/>
        <end position="96"/>
    </location>
</feature>
<dbReference type="AlphaFoldDB" id="A0AAV7NUB4"/>
<evidence type="ECO:0000313" key="2">
    <source>
        <dbReference type="EMBL" id="KAJ1117963.1"/>
    </source>
</evidence>
<evidence type="ECO:0000313" key="3">
    <source>
        <dbReference type="Proteomes" id="UP001066276"/>
    </source>
</evidence>
<reference evidence="2" key="1">
    <citation type="journal article" date="2022" name="bioRxiv">
        <title>Sequencing and chromosome-scale assembly of the giantPleurodeles waltlgenome.</title>
        <authorList>
            <person name="Brown T."/>
            <person name="Elewa A."/>
            <person name="Iarovenko S."/>
            <person name="Subramanian E."/>
            <person name="Araus A.J."/>
            <person name="Petzold A."/>
            <person name="Susuki M."/>
            <person name="Suzuki K.-i.T."/>
            <person name="Hayashi T."/>
            <person name="Toyoda A."/>
            <person name="Oliveira C."/>
            <person name="Osipova E."/>
            <person name="Leigh N.D."/>
            <person name="Simon A."/>
            <person name="Yun M.H."/>
        </authorList>
    </citation>
    <scope>NUCLEOTIDE SEQUENCE</scope>
    <source>
        <strain evidence="2">20211129_DDA</strain>
        <tissue evidence="2">Liver</tissue>
    </source>
</reference>
<proteinExistence type="predicted"/>
<sequence length="96" mass="10857">MSRPVDTRLDFLPSCAEITLNYTETLCTTWVVGGSDWLRDGRLPRPFSVSLGERGGSGRGLGCHWPARTGGREREGPSKRRWEGAQRHRSRELFQV</sequence>
<accession>A0AAV7NUB4</accession>
<dbReference type="EMBL" id="JANPWB010000012">
    <property type="protein sequence ID" value="KAJ1117963.1"/>
    <property type="molecule type" value="Genomic_DNA"/>
</dbReference>
<dbReference type="Proteomes" id="UP001066276">
    <property type="component" value="Chromosome 8"/>
</dbReference>
<comment type="caution">
    <text evidence="2">The sequence shown here is derived from an EMBL/GenBank/DDBJ whole genome shotgun (WGS) entry which is preliminary data.</text>
</comment>
<keyword evidence="3" id="KW-1185">Reference proteome</keyword>
<evidence type="ECO:0000256" key="1">
    <source>
        <dbReference type="SAM" id="MobiDB-lite"/>
    </source>
</evidence>
<feature type="compositionally biased region" description="Basic and acidic residues" evidence="1">
    <location>
        <begin position="70"/>
        <end position="86"/>
    </location>
</feature>